<feature type="compositionally biased region" description="Low complexity" evidence="1">
    <location>
        <begin position="36"/>
        <end position="164"/>
    </location>
</feature>
<dbReference type="RefSeq" id="XP_029215727.1">
    <property type="nucleotide sequence ID" value="XM_029361372.1"/>
</dbReference>
<sequence>MEGESENQQQAYAEGGAPQCCGDQEAQFHQQYQGTAEYANGQQQGEQYQQRAFEETQQQRAGEATQQQPAGEATQQQPAGEATQQQPAGEATQQQPAGEATQQQPAGEATQQQPAGEATQQQPAGEATQQQPAGEATQQQPAGEATQQQRAGEATQQQEGEQEAFGTQSYIREGMYVGQGQDYWPAQYPATDAAGGFTKLPSTGSQPRCQRLKSILKKGSTLHQEHCARGISFGPGQVWDGVAGDPPVTKTRSLVYSDGKNVYVDATAPNGPVQTVVQLNRGASVDKTIADVVEEKRRQRKMTQIEAVWDRYQQRGNLASEDDGWVANLGMPRVAMRNLPPRYDVKYPDGDPRSTACGGMFSC</sequence>
<dbReference type="Proteomes" id="UP000224006">
    <property type="component" value="Unassembled WGS sequence"/>
</dbReference>
<comment type="caution">
    <text evidence="2">The sequence shown here is derived from an EMBL/GenBank/DDBJ whole genome shotgun (WGS) entry which is preliminary data.</text>
</comment>
<gene>
    <name evidence="2" type="ORF">BESB_026920</name>
</gene>
<keyword evidence="3" id="KW-1185">Reference proteome</keyword>
<evidence type="ECO:0000313" key="2">
    <source>
        <dbReference type="EMBL" id="PFH31718.1"/>
    </source>
</evidence>
<dbReference type="KEGG" id="bbes:BESB_026920"/>
<organism evidence="2 3">
    <name type="scientific">Besnoitia besnoiti</name>
    <name type="common">Apicomplexan protozoan</name>
    <dbReference type="NCBI Taxonomy" id="94643"/>
    <lineage>
        <taxon>Eukaryota</taxon>
        <taxon>Sar</taxon>
        <taxon>Alveolata</taxon>
        <taxon>Apicomplexa</taxon>
        <taxon>Conoidasida</taxon>
        <taxon>Coccidia</taxon>
        <taxon>Eucoccidiorida</taxon>
        <taxon>Eimeriorina</taxon>
        <taxon>Sarcocystidae</taxon>
        <taxon>Besnoitia</taxon>
    </lineage>
</organism>
<protein>
    <submittedName>
        <fullName evidence="2">Uncharacterized protein</fullName>
    </submittedName>
</protein>
<name>A0A2A9LZ80_BESBE</name>
<dbReference type="AlphaFoldDB" id="A0A2A9LZ80"/>
<dbReference type="GeneID" id="40307744"/>
<feature type="region of interest" description="Disordered" evidence="1">
    <location>
        <begin position="1"/>
        <end position="164"/>
    </location>
</feature>
<evidence type="ECO:0000256" key="1">
    <source>
        <dbReference type="SAM" id="MobiDB-lite"/>
    </source>
</evidence>
<dbReference type="VEuPathDB" id="ToxoDB:BESB_026920"/>
<accession>A0A2A9LZ80</accession>
<feature type="compositionally biased region" description="Polar residues" evidence="1">
    <location>
        <begin position="1"/>
        <end position="11"/>
    </location>
</feature>
<dbReference type="OrthoDB" id="329108at2759"/>
<reference evidence="2 3" key="1">
    <citation type="submission" date="2017-09" db="EMBL/GenBank/DDBJ databases">
        <title>Genome sequencing of Besnoitia besnoiti strain Bb-Ger1.</title>
        <authorList>
            <person name="Schares G."/>
            <person name="Venepally P."/>
            <person name="Lorenzi H.A."/>
        </authorList>
    </citation>
    <scope>NUCLEOTIDE SEQUENCE [LARGE SCALE GENOMIC DNA]</scope>
    <source>
        <strain evidence="2 3">Bb-Ger1</strain>
    </source>
</reference>
<proteinExistence type="predicted"/>
<dbReference type="EMBL" id="NWUJ01000014">
    <property type="protein sequence ID" value="PFH31718.1"/>
    <property type="molecule type" value="Genomic_DNA"/>
</dbReference>
<evidence type="ECO:0000313" key="3">
    <source>
        <dbReference type="Proteomes" id="UP000224006"/>
    </source>
</evidence>